<comment type="caution">
    <text evidence="9">The sequence shown here is derived from an EMBL/GenBank/DDBJ whole genome shotgun (WGS) entry which is preliminary data.</text>
</comment>
<dbReference type="Pfam" id="PF04561">
    <property type="entry name" value="RNA_pol_Rpb2_2"/>
    <property type="match status" value="1"/>
</dbReference>
<dbReference type="Gene3D" id="3.90.1110.10">
    <property type="entry name" value="RNA polymerase Rpb2, domain 2"/>
    <property type="match status" value="1"/>
</dbReference>
<comment type="similarity">
    <text evidence="1">Belongs to the RNA polymerase beta chain family.</text>
</comment>
<evidence type="ECO:0000313" key="10">
    <source>
        <dbReference type="Proteomes" id="UP000789901"/>
    </source>
</evidence>
<evidence type="ECO:0000256" key="6">
    <source>
        <dbReference type="ARBA" id="ARBA00023163"/>
    </source>
</evidence>
<keyword evidence="4" id="KW-0808">Transferase</keyword>
<dbReference type="InterPro" id="IPR037034">
    <property type="entry name" value="RNA_pol_Rpb2_2_sf"/>
</dbReference>
<keyword evidence="5" id="KW-0548">Nucleotidyltransferase</keyword>
<evidence type="ECO:0000259" key="7">
    <source>
        <dbReference type="Pfam" id="PF04561"/>
    </source>
</evidence>
<feature type="non-terminal residue" evidence="9">
    <location>
        <position position="271"/>
    </location>
</feature>
<dbReference type="InterPro" id="IPR015712">
    <property type="entry name" value="DNA-dir_RNA_pol_su2"/>
</dbReference>
<evidence type="ECO:0000256" key="4">
    <source>
        <dbReference type="ARBA" id="ARBA00022679"/>
    </source>
</evidence>
<evidence type="ECO:0000256" key="1">
    <source>
        <dbReference type="ARBA" id="ARBA00006835"/>
    </source>
</evidence>
<feature type="domain" description="RNA polymerase beta subunit protrusion" evidence="8">
    <location>
        <begin position="1"/>
        <end position="260"/>
    </location>
</feature>
<accession>A0ABN7W0H8</accession>
<organism evidence="9 10">
    <name type="scientific">Gigaspora margarita</name>
    <dbReference type="NCBI Taxonomy" id="4874"/>
    <lineage>
        <taxon>Eukaryota</taxon>
        <taxon>Fungi</taxon>
        <taxon>Fungi incertae sedis</taxon>
        <taxon>Mucoromycota</taxon>
        <taxon>Glomeromycotina</taxon>
        <taxon>Glomeromycetes</taxon>
        <taxon>Diversisporales</taxon>
        <taxon>Gigasporaceae</taxon>
        <taxon>Gigaspora</taxon>
    </lineage>
</organism>
<sequence length="271" mass="30859">MVRSKHCNLYEKNDYEIASLQECPYDQGGYFIINGSEKVLIAQERLADNCLFVFKTPPSPSTHTHTAEIKSTNEKGDIRTVQLLLMERSGEIGDIMSRICLGVRNHDLEEAVKTCFEEAFAIQSRIVALDFIGRRASSSGAGQERRVDSDLHEIRHAKLLIQKEFLPHIGTEPGSLKRKSYYLGYMIHRLLLCAVGSRQLDDRDHLGKKRLDTAGTLLRNLFSTVYKKMIREMTDHIKKVLTSKHEFNITMAIKPQTITNGLRYSMGTGNW</sequence>
<dbReference type="Gene3D" id="3.90.1100.10">
    <property type="match status" value="1"/>
</dbReference>
<keyword evidence="6" id="KW-0804">Transcription</keyword>
<evidence type="ECO:0000259" key="8">
    <source>
        <dbReference type="Pfam" id="PF04563"/>
    </source>
</evidence>
<dbReference type="EMBL" id="CAJVQB010027487">
    <property type="protein sequence ID" value="CAG8810621.1"/>
    <property type="molecule type" value="Genomic_DNA"/>
</dbReference>
<keyword evidence="10" id="KW-1185">Reference proteome</keyword>
<keyword evidence="3" id="KW-0240">DNA-directed RNA polymerase</keyword>
<dbReference type="InterPro" id="IPR007642">
    <property type="entry name" value="RNA_pol_Rpb2_2"/>
</dbReference>
<protein>
    <recommendedName>
        <fullName evidence="2">DNA-directed RNA polymerase</fullName>
        <ecNumber evidence="2">2.7.7.6</ecNumber>
    </recommendedName>
</protein>
<dbReference type="EC" id="2.7.7.6" evidence="2"/>
<evidence type="ECO:0000313" key="9">
    <source>
        <dbReference type="EMBL" id="CAG8810621.1"/>
    </source>
</evidence>
<name>A0ABN7W0H8_GIGMA</name>
<dbReference type="SUPFAM" id="SSF64484">
    <property type="entry name" value="beta and beta-prime subunits of DNA dependent RNA-polymerase"/>
    <property type="match status" value="1"/>
</dbReference>
<proteinExistence type="inferred from homology"/>
<dbReference type="Pfam" id="PF04563">
    <property type="entry name" value="RNA_pol_Rpb2_1"/>
    <property type="match status" value="1"/>
</dbReference>
<dbReference type="InterPro" id="IPR007644">
    <property type="entry name" value="RNA_pol_bsu_protrusion"/>
</dbReference>
<evidence type="ECO:0000256" key="3">
    <source>
        <dbReference type="ARBA" id="ARBA00022478"/>
    </source>
</evidence>
<dbReference type="Proteomes" id="UP000789901">
    <property type="component" value="Unassembled WGS sequence"/>
</dbReference>
<dbReference type="PANTHER" id="PTHR20856">
    <property type="entry name" value="DNA-DIRECTED RNA POLYMERASE I SUBUNIT 2"/>
    <property type="match status" value="1"/>
</dbReference>
<gene>
    <name evidence="9" type="ORF">GMARGA_LOCUS25132</name>
</gene>
<reference evidence="9 10" key="1">
    <citation type="submission" date="2021-06" db="EMBL/GenBank/DDBJ databases">
        <authorList>
            <person name="Kallberg Y."/>
            <person name="Tangrot J."/>
            <person name="Rosling A."/>
        </authorList>
    </citation>
    <scope>NUCLEOTIDE SEQUENCE [LARGE SCALE GENOMIC DNA]</scope>
    <source>
        <strain evidence="9 10">120-4 pot B 10/14</strain>
    </source>
</reference>
<evidence type="ECO:0000256" key="2">
    <source>
        <dbReference type="ARBA" id="ARBA00012418"/>
    </source>
</evidence>
<feature type="domain" description="RNA polymerase Rpb2" evidence="7">
    <location>
        <begin position="94"/>
        <end position="212"/>
    </location>
</feature>
<evidence type="ECO:0000256" key="5">
    <source>
        <dbReference type="ARBA" id="ARBA00022695"/>
    </source>
</evidence>